<feature type="domain" description="ShlB POTRA" evidence="6">
    <location>
        <begin position="80"/>
        <end position="122"/>
    </location>
</feature>
<organism evidence="7 8">
    <name type="scientific">Selenomonas sputigena</name>
    <dbReference type="NCBI Taxonomy" id="69823"/>
    <lineage>
        <taxon>Bacteria</taxon>
        <taxon>Bacillati</taxon>
        <taxon>Bacillota</taxon>
        <taxon>Negativicutes</taxon>
        <taxon>Selenomonadales</taxon>
        <taxon>Selenomonadaceae</taxon>
        <taxon>Selenomonas</taxon>
    </lineage>
</organism>
<evidence type="ECO:0000313" key="7">
    <source>
        <dbReference type="EMBL" id="MEX5285719.1"/>
    </source>
</evidence>
<accession>A0ABV3X698</accession>
<evidence type="ECO:0000259" key="6">
    <source>
        <dbReference type="Pfam" id="PF17287"/>
    </source>
</evidence>
<reference evidence="7 8" key="1">
    <citation type="submission" date="2023-04" db="EMBL/GenBank/DDBJ databases">
        <title>Genome Sequence of Selenomonas sputigena ATCC 33150.</title>
        <authorList>
            <person name="Miller D.P."/>
            <person name="Anvari S."/>
            <person name="Polson S.W."/>
            <person name="Macdonald M."/>
            <person name="Mcdowell J.V."/>
        </authorList>
    </citation>
    <scope>NUCLEOTIDE SEQUENCE [LARGE SCALE GENOMIC DNA]</scope>
    <source>
        <strain evidence="7 8">ATCC 33150</strain>
    </source>
</reference>
<feature type="domain" description="Haemolysin activator HlyB C-terminal" evidence="4">
    <location>
        <begin position="127"/>
        <end position="445"/>
    </location>
</feature>
<evidence type="ECO:0000259" key="4">
    <source>
        <dbReference type="Pfam" id="PF03865"/>
    </source>
</evidence>
<dbReference type="Gene3D" id="2.40.160.50">
    <property type="entry name" value="membrane protein fhac: a member of the omp85/tpsb transporter family"/>
    <property type="match status" value="1"/>
</dbReference>
<keyword evidence="2" id="KW-0812">Transmembrane</keyword>
<dbReference type="Pfam" id="PF17287">
    <property type="entry name" value="POTRA_3"/>
    <property type="match status" value="1"/>
</dbReference>
<dbReference type="PANTHER" id="PTHR34597:SF3">
    <property type="entry name" value="OUTER MEMBRANE TRANSPORTER CDIB"/>
    <property type="match status" value="1"/>
</dbReference>
<dbReference type="Proteomes" id="UP001559623">
    <property type="component" value="Unassembled WGS sequence"/>
</dbReference>
<name>A0ABV3X698_9FIRM</name>
<dbReference type="PANTHER" id="PTHR34597">
    <property type="entry name" value="SLR1661 PROTEIN"/>
    <property type="match status" value="1"/>
</dbReference>
<dbReference type="RefSeq" id="WP_368847444.1">
    <property type="nucleotide sequence ID" value="NZ_CP194411.1"/>
</dbReference>
<evidence type="ECO:0000256" key="1">
    <source>
        <dbReference type="ARBA" id="ARBA00022452"/>
    </source>
</evidence>
<protein>
    <submittedName>
        <fullName evidence="7">ShlB/FhaC/HecB family hemolysin secretion/activation protein</fullName>
    </submittedName>
</protein>
<evidence type="ECO:0000256" key="3">
    <source>
        <dbReference type="ARBA" id="ARBA00023237"/>
    </source>
</evidence>
<feature type="domain" description="Polypeptide-transport-associated ShlB-type" evidence="5">
    <location>
        <begin position="10"/>
        <end position="66"/>
    </location>
</feature>
<dbReference type="InterPro" id="IPR013686">
    <property type="entry name" value="Polypept-transport_assoc_ShlB"/>
</dbReference>
<comment type="caution">
    <text evidence="7">The sequence shown here is derived from an EMBL/GenBank/DDBJ whole genome shotgun (WGS) entry which is preliminary data.</text>
</comment>
<proteinExistence type="predicted"/>
<evidence type="ECO:0000313" key="8">
    <source>
        <dbReference type="Proteomes" id="UP001559623"/>
    </source>
</evidence>
<keyword evidence="1" id="KW-0472">Membrane</keyword>
<dbReference type="Pfam" id="PF08479">
    <property type="entry name" value="POTRA_2"/>
    <property type="match status" value="1"/>
</dbReference>
<dbReference type="Pfam" id="PF03865">
    <property type="entry name" value="ShlB"/>
    <property type="match status" value="1"/>
</dbReference>
<dbReference type="EMBL" id="JARVLH010000005">
    <property type="protein sequence ID" value="MEX5285719.1"/>
    <property type="molecule type" value="Genomic_DNA"/>
</dbReference>
<evidence type="ECO:0000259" key="5">
    <source>
        <dbReference type="Pfam" id="PF08479"/>
    </source>
</evidence>
<evidence type="ECO:0000256" key="2">
    <source>
        <dbReference type="ARBA" id="ARBA00022692"/>
    </source>
</evidence>
<dbReference type="Gene3D" id="3.10.20.310">
    <property type="entry name" value="membrane protein fhac"/>
    <property type="match status" value="1"/>
</dbReference>
<dbReference type="InterPro" id="IPR051544">
    <property type="entry name" value="TPS_OM_transporter"/>
</dbReference>
<keyword evidence="3" id="KW-0998">Cell outer membrane</keyword>
<keyword evidence="1" id="KW-1134">Transmembrane beta strand</keyword>
<keyword evidence="8" id="KW-1185">Reference proteome</keyword>
<dbReference type="InterPro" id="IPR035251">
    <property type="entry name" value="ShlB_POTRA"/>
</dbReference>
<sequence length="482" mass="54563">MEGEAEAFPWLQEHLRQREDRDMDLAAINRLVRELNRDLLERGYVTSRVVIPEQNLSQGTLRLVLQAGRLRGFVYGKESAHVNYDNAFPIGQGDILNLRLLEQGLEKMKRLASQDVTMRLLPSDEAGMSDVELTILQHRPVYGSLFFDDSGLKSTGKLQLGLSLTFEQPANANDILQVSVNRDAEFDGYRRGNPSWSLYYSIPAGMNTLTLSYSQSKYHQWIESAYTGNSFMHHGNSNFLRLAWNHVLERTQSRKTGMEISVRKRNSHGYINDVEIGTQDIHLAALELAFYQRNYLPEAVLYTRLACRRGLPVLFGAKADSPWEGSPTAKYHMLLLDIDYRKTFSLAHRPAVYTMSLHGQWTPGETHLYGADMLNIGNRYTVRGFDGEDSLLGESGWYLRNELSGAIPRWHSEIYLALDAGAVYGLNTEDLLGHSLIGAALGLRGEIAGCLHYDWYIGRALSYPAGMRIPRWHSGFSLELKI</sequence>
<dbReference type="InterPro" id="IPR005565">
    <property type="entry name" value="Hemolysn_activator_HlyB_C"/>
</dbReference>
<gene>
    <name evidence="7" type="ORF">QCO44_08750</name>
</gene>